<dbReference type="eggNOG" id="ENOG502RPU7">
    <property type="taxonomic scope" value="Eukaryota"/>
</dbReference>
<accession>G3B8W0</accession>
<gene>
    <name evidence="1" type="ORF">CANTEDRAFT_135725</name>
</gene>
<reference evidence="1 2" key="1">
    <citation type="journal article" date="2011" name="Proc. Natl. Acad. Sci. U.S.A.">
        <title>Comparative genomics of xylose-fermenting fungi for enhanced biofuel production.</title>
        <authorList>
            <person name="Wohlbach D.J."/>
            <person name="Kuo A."/>
            <person name="Sato T.K."/>
            <person name="Potts K.M."/>
            <person name="Salamov A.A."/>
            <person name="LaButti K.M."/>
            <person name="Sun H."/>
            <person name="Clum A."/>
            <person name="Pangilinan J.L."/>
            <person name="Lindquist E.A."/>
            <person name="Lucas S."/>
            <person name="Lapidus A."/>
            <person name="Jin M."/>
            <person name="Gunawan C."/>
            <person name="Balan V."/>
            <person name="Dale B.E."/>
            <person name="Jeffries T.W."/>
            <person name="Zinkel R."/>
            <person name="Barry K.W."/>
            <person name="Grigoriev I.V."/>
            <person name="Gasch A.P."/>
        </authorList>
    </citation>
    <scope>NUCLEOTIDE SEQUENCE [LARGE SCALE GENOMIC DNA]</scope>
    <source>
        <strain evidence="2">ATCC 10573 / BCRC 21748 / CBS 615 / JCM 9827 / NBRC 10315 / NRRL Y-1498 / VKM Y-70</strain>
    </source>
</reference>
<dbReference type="EMBL" id="GL996527">
    <property type="protein sequence ID" value="EGV61787.1"/>
    <property type="molecule type" value="Genomic_DNA"/>
</dbReference>
<dbReference type="AlphaFoldDB" id="G3B8W0"/>
<proteinExistence type="predicted"/>
<dbReference type="Proteomes" id="UP000000707">
    <property type="component" value="Unassembled WGS sequence"/>
</dbReference>
<sequence>MAATNKAMATNPRRCQLTASVASVNSSSTTTSLLDLAVDVLDRIVYFLTWGAGHRVTNHNPPFTFEPNSTLPGYSDALSLSSTCIWLREYLGPCLFHNCSLIRADQTDAILEVSSSQFNKDAVIGILETARYHSLHFRYPLFSFNNFVTYLECDKPVYDTFLRLFPRLQSLKFLDYPSSLTTVDISTISTVRSLSLNVVHLPLFASILSSLTRLDVFVDLHDAGPDHLVYLSQSLEMWNLTELNVFLKEPSSISYSLVVDIISKACKCSLTKLSLREIRRCYDGAVYDHYDLDKANGDAFIAAINGCKTLEHITIDVSILNYMTFTNITPQQPIVSTGRILSIIERSLFVPVFLQDFKNKLSSLIKSLGVSHINLQYGDPMSQSDLAALMTLKDFVNFFSETFLSSQINTVSMEQVWSIANEAAFRDYIHRKLYLEEPDLVSVSTALSPKSFLTLKPWHRSLVHTPNFRLYFEYSVDYSGTFFRPAVDPNTEISLDFWSVESSLMELEQYARRRRQRSNIWD</sequence>
<dbReference type="OrthoDB" id="4026135at2759"/>
<name>G3B8W0_CANTC</name>
<protein>
    <submittedName>
        <fullName evidence="1">Uncharacterized protein</fullName>
    </submittedName>
</protein>
<evidence type="ECO:0000313" key="2">
    <source>
        <dbReference type="Proteomes" id="UP000000707"/>
    </source>
</evidence>
<dbReference type="HOGENOM" id="CLU_473257_0_0_1"/>
<keyword evidence="2" id="KW-1185">Reference proteome</keyword>
<evidence type="ECO:0000313" key="1">
    <source>
        <dbReference type="EMBL" id="EGV61787.1"/>
    </source>
</evidence>
<dbReference type="STRING" id="590646.G3B8W0"/>
<organism evidence="2">
    <name type="scientific">Candida tenuis (strain ATCC 10573 / BCRC 21748 / CBS 615 / JCM 9827 / NBRC 10315 / NRRL Y-1498 / VKM Y-70)</name>
    <name type="common">Yeast</name>
    <name type="synonym">Yamadazyma tenuis</name>
    <dbReference type="NCBI Taxonomy" id="590646"/>
    <lineage>
        <taxon>Eukaryota</taxon>
        <taxon>Fungi</taxon>
        <taxon>Dikarya</taxon>
        <taxon>Ascomycota</taxon>
        <taxon>Saccharomycotina</taxon>
        <taxon>Pichiomycetes</taxon>
        <taxon>Debaryomycetaceae</taxon>
        <taxon>Yamadazyma</taxon>
    </lineage>
</organism>